<keyword evidence="3" id="KW-1185">Reference proteome</keyword>
<organism evidence="3">
    <name type="scientific">Camponotus floridanus</name>
    <name type="common">Florida carpenter ant</name>
    <dbReference type="NCBI Taxonomy" id="104421"/>
    <lineage>
        <taxon>Eukaryota</taxon>
        <taxon>Metazoa</taxon>
        <taxon>Ecdysozoa</taxon>
        <taxon>Arthropoda</taxon>
        <taxon>Hexapoda</taxon>
        <taxon>Insecta</taxon>
        <taxon>Pterygota</taxon>
        <taxon>Neoptera</taxon>
        <taxon>Endopterygota</taxon>
        <taxon>Hymenoptera</taxon>
        <taxon>Apocrita</taxon>
        <taxon>Aculeata</taxon>
        <taxon>Formicoidea</taxon>
        <taxon>Formicidae</taxon>
        <taxon>Formicinae</taxon>
        <taxon>Camponotus</taxon>
    </lineage>
</organism>
<gene>
    <name evidence="2" type="ORF">EAG_04833</name>
</gene>
<dbReference type="InParanoid" id="E2AGV8"/>
<reference evidence="2 3" key="1">
    <citation type="journal article" date="2010" name="Science">
        <title>Genomic comparison of the ants Camponotus floridanus and Harpegnathos saltator.</title>
        <authorList>
            <person name="Bonasio R."/>
            <person name="Zhang G."/>
            <person name="Ye C."/>
            <person name="Mutti N.S."/>
            <person name="Fang X."/>
            <person name="Qin N."/>
            <person name="Donahue G."/>
            <person name="Yang P."/>
            <person name="Li Q."/>
            <person name="Li C."/>
            <person name="Zhang P."/>
            <person name="Huang Z."/>
            <person name="Berger S.L."/>
            <person name="Reinberg D."/>
            <person name="Wang J."/>
            <person name="Liebig J."/>
        </authorList>
    </citation>
    <scope>NUCLEOTIDE SEQUENCE [LARGE SCALE GENOMIC DNA]</scope>
    <source>
        <strain evidence="3">C129</strain>
    </source>
</reference>
<evidence type="ECO:0000256" key="1">
    <source>
        <dbReference type="SAM" id="MobiDB-lite"/>
    </source>
</evidence>
<proteinExistence type="predicted"/>
<name>E2AGV8_CAMFO</name>
<dbReference type="AlphaFoldDB" id="E2AGV8"/>
<protein>
    <submittedName>
        <fullName evidence="2">Uncharacterized protein</fullName>
    </submittedName>
</protein>
<evidence type="ECO:0000313" key="3">
    <source>
        <dbReference type="Proteomes" id="UP000000311"/>
    </source>
</evidence>
<feature type="region of interest" description="Disordered" evidence="1">
    <location>
        <begin position="59"/>
        <end position="98"/>
    </location>
</feature>
<dbReference type="EMBL" id="GL439408">
    <property type="protein sequence ID" value="EFN67371.1"/>
    <property type="molecule type" value="Genomic_DNA"/>
</dbReference>
<accession>E2AGV8</accession>
<sequence length="98" mass="10657">MAPTTMETIFVFDYLSGVCITDRWSYTLASLDPPPQPGNPRSRVHLIIIAKGAGGAARCPLNRSSTTSAPPPRNYESLRAGFHRGNTPGTHRVLHAKE</sequence>
<dbReference type="Proteomes" id="UP000000311">
    <property type="component" value="Unassembled WGS sequence"/>
</dbReference>
<evidence type="ECO:0000313" key="2">
    <source>
        <dbReference type="EMBL" id="EFN67371.1"/>
    </source>
</evidence>